<comment type="caution">
    <text evidence="1">The sequence shown here is derived from an EMBL/GenBank/DDBJ whole genome shotgun (WGS) entry which is preliminary data.</text>
</comment>
<name>A0ABX5LJ74_9BACT</name>
<dbReference type="EMBL" id="QGHD01000040">
    <property type="protein sequence ID" value="PWK89990.1"/>
    <property type="molecule type" value="Genomic_DNA"/>
</dbReference>
<organism evidence="1 2">
    <name type="scientific">Hallerella porci</name>
    <dbReference type="NCBI Taxonomy" id="1945871"/>
    <lineage>
        <taxon>Bacteria</taxon>
        <taxon>Pseudomonadati</taxon>
        <taxon>Fibrobacterota</taxon>
        <taxon>Fibrobacteria</taxon>
        <taxon>Fibrobacterales</taxon>
        <taxon>Fibrobacteraceae</taxon>
        <taxon>Hallerella</taxon>
    </lineage>
</organism>
<protein>
    <submittedName>
        <fullName evidence="1">Uncharacterized protein DUF4417</fullName>
    </submittedName>
</protein>
<reference evidence="1 2" key="1">
    <citation type="submission" date="2018-05" db="EMBL/GenBank/DDBJ databases">
        <title>Animal gut microbial communities from fecal samples from Wisconsin, USA.</title>
        <authorList>
            <person name="Neumann A."/>
        </authorList>
    </citation>
    <scope>NUCLEOTIDE SEQUENCE [LARGE SCALE GENOMIC DNA]</scope>
    <source>
        <strain evidence="1 2">UWS4</strain>
    </source>
</reference>
<evidence type="ECO:0000313" key="2">
    <source>
        <dbReference type="Proteomes" id="UP000245523"/>
    </source>
</evidence>
<gene>
    <name evidence="1" type="ORF">B0H50_14022</name>
</gene>
<keyword evidence="2" id="KW-1185">Reference proteome</keyword>
<dbReference type="RefSeq" id="WP_109587848.1">
    <property type="nucleotide sequence ID" value="NZ_QGHD01000040.1"/>
</dbReference>
<dbReference type="InterPro" id="IPR025530">
    <property type="entry name" value="DUF4417"/>
</dbReference>
<proteinExistence type="predicted"/>
<accession>A0ABX5LJ74</accession>
<sequence length="220" mass="25421">MRINAFDDGLRPELLENAFFDGIFEIPYLKPLEKMIEPTGLIPFLKRNKDSSRFVHFYEHEAHYQKFTNHPENFISELSLHPGIISPDNSVLVEAPLCAQIANIFLSRRNASYIQRCGLYQIPNVRWGDERTFTTSELPEAIAFVGIPKNSIVSIGTYGCCQTQDEKRLMHLGVIEMLNILHPQIVVVYGSMPKDVFCNLPYDPKFIRFDNWDKEHHANH</sequence>
<evidence type="ECO:0000313" key="1">
    <source>
        <dbReference type="EMBL" id="PWK89990.1"/>
    </source>
</evidence>
<dbReference type="Proteomes" id="UP000245523">
    <property type="component" value="Unassembled WGS sequence"/>
</dbReference>
<dbReference type="Pfam" id="PF14386">
    <property type="entry name" value="DUF4417"/>
    <property type="match status" value="1"/>
</dbReference>